<sequence>MIKAVVNPLPPQEKTTKEGARALLVCAKPWLQPSASGLPWLLPLAPPPPSPHKHLILLAPSPPPPRDFSLGCSSCGALGRLGAKFLKRSKRSFRCCSSCSPSAEEVAWAPAMWLPLLLGVLLWALLWLLRDRQSLPTSDAFVFITGCDSGFGRLLALRLDQRGFRVLASCLTPSGAEDLQRVASSRLHTTLLDVTDPQSIQRAAKWVETHVGEAGLFGLVNNAGVAGIIGPTPWQTREDFQQVLNVNTLGPIGVTLALLPLLRQARGRVVNVSSVLGRLAANGGGYCVSKFGVEAFSDSLRRDVAPFGIRVSIVEPGFFQTPITNPESLDNIIKTRWARLPPATQALYGEAYLTKYLRLQHHFMNLLSDLDLTKVSRCLEHALTARHPRTRYSPGWDAKLLWLPASYLPASLVDAVFTWILPKPAQAVY</sequence>
<evidence type="ECO:0000313" key="5">
    <source>
        <dbReference type="Proteomes" id="UP000314985"/>
    </source>
</evidence>
<dbReference type="GO" id="GO:0016491">
    <property type="term" value="F:oxidoreductase activity"/>
    <property type="evidence" value="ECO:0007669"/>
    <property type="project" value="UniProtKB-KW"/>
</dbReference>
<dbReference type="InterPro" id="IPR036291">
    <property type="entry name" value="NAD(P)-bd_dom_sf"/>
</dbReference>
<dbReference type="Pfam" id="PF00106">
    <property type="entry name" value="adh_short"/>
    <property type="match status" value="1"/>
</dbReference>
<proteinExistence type="inferred from homology"/>
<dbReference type="AlphaFoldDB" id="A0A4X1WB43"/>
<dbReference type="PRINTS" id="PR00080">
    <property type="entry name" value="SDRFAMILY"/>
</dbReference>
<dbReference type="SUPFAM" id="SSF51735">
    <property type="entry name" value="NAD(P)-binding Rossmann-fold domains"/>
    <property type="match status" value="1"/>
</dbReference>
<dbReference type="FunFam" id="3.40.50.720:FF:000074">
    <property type="entry name" value="Retinol dehydrogenase type 1"/>
    <property type="match status" value="1"/>
</dbReference>
<accession>A0A4X1WB43</accession>
<evidence type="ECO:0000256" key="3">
    <source>
        <dbReference type="RuleBase" id="RU000363"/>
    </source>
</evidence>
<organism evidence="4 5">
    <name type="scientific">Sus scrofa</name>
    <name type="common">Pig</name>
    <dbReference type="NCBI Taxonomy" id="9823"/>
    <lineage>
        <taxon>Eukaryota</taxon>
        <taxon>Metazoa</taxon>
        <taxon>Chordata</taxon>
        <taxon>Craniata</taxon>
        <taxon>Vertebrata</taxon>
        <taxon>Euteleostomi</taxon>
        <taxon>Mammalia</taxon>
        <taxon>Eutheria</taxon>
        <taxon>Laurasiatheria</taxon>
        <taxon>Artiodactyla</taxon>
        <taxon>Suina</taxon>
        <taxon>Suidae</taxon>
        <taxon>Sus</taxon>
    </lineage>
</organism>
<evidence type="ECO:0000256" key="2">
    <source>
        <dbReference type="ARBA" id="ARBA00023002"/>
    </source>
</evidence>
<evidence type="ECO:0008006" key="6">
    <source>
        <dbReference type="Google" id="ProtNLM"/>
    </source>
</evidence>
<protein>
    <recommendedName>
        <fullName evidence="6">Retinol dehydrogenase 5</fullName>
    </recommendedName>
</protein>
<dbReference type="Proteomes" id="UP000314985">
    <property type="component" value="Chromosome 5"/>
</dbReference>
<keyword evidence="2" id="KW-0560">Oxidoreductase</keyword>
<dbReference type="PRINTS" id="PR00081">
    <property type="entry name" value="GDHRDH"/>
</dbReference>
<dbReference type="PANTHER" id="PTHR43313">
    <property type="entry name" value="SHORT-CHAIN DEHYDROGENASE/REDUCTASE FAMILY 9C"/>
    <property type="match status" value="1"/>
</dbReference>
<dbReference type="Gene3D" id="3.40.50.720">
    <property type="entry name" value="NAD(P)-binding Rossmann-like Domain"/>
    <property type="match status" value="1"/>
</dbReference>
<name>A0A4X1WB43_PIG</name>
<dbReference type="CDD" id="cd09805">
    <property type="entry name" value="type2_17beta_HSD-like_SDR_c"/>
    <property type="match status" value="1"/>
</dbReference>
<dbReference type="PROSITE" id="PS00061">
    <property type="entry name" value="ADH_SHORT"/>
    <property type="match status" value="1"/>
</dbReference>
<reference evidence="4 5" key="1">
    <citation type="submission" date="2017-08" db="EMBL/GenBank/DDBJ databases">
        <title>USMARCv1.0.</title>
        <authorList>
            <person name="Hannum G.I."/>
            <person name="Koren S."/>
            <person name="Schroeder S.G."/>
            <person name="Chin S.C."/>
            <person name="Nonneman D.J."/>
            <person name="Becker S.A."/>
            <person name="Rosen B.D."/>
            <person name="Bickhart D.M."/>
            <person name="Putnam N.H."/>
            <person name="Green R.E."/>
            <person name="Tuggle C.K."/>
            <person name="Liu H."/>
            <person name="Rohrer G.A."/>
            <person name="Warr A."/>
            <person name="Hall R."/>
            <person name="Kim K."/>
            <person name="Hume D.A."/>
            <person name="Talbot R."/>
            <person name="Chow W."/>
            <person name="Howe K."/>
            <person name="Schwartz A.S."/>
            <person name="Watson M."/>
            <person name="Archibald A.L."/>
            <person name="Phillippy A.M."/>
            <person name="Smith T.P.L."/>
        </authorList>
    </citation>
    <scope>NUCLEOTIDE SEQUENCE [LARGE SCALE GENOMIC DNA]</scope>
</reference>
<comment type="similarity">
    <text evidence="1 3">Belongs to the short-chain dehydrogenases/reductases (SDR) family.</text>
</comment>
<dbReference type="Ensembl" id="ENSSSCT00055022554.1">
    <property type="protein sequence ID" value="ENSSSCP00055017839.1"/>
    <property type="gene ID" value="ENSSSCG00055011502.1"/>
</dbReference>
<dbReference type="Ensembl" id="ENSSSCT00070059948.1">
    <property type="protein sequence ID" value="ENSSSCP00070051075.1"/>
    <property type="gene ID" value="ENSSSCG00070029814.1"/>
</dbReference>
<dbReference type="InterPro" id="IPR002347">
    <property type="entry name" value="SDR_fam"/>
</dbReference>
<dbReference type="InterPro" id="IPR020904">
    <property type="entry name" value="Sc_DH/Rdtase_CS"/>
</dbReference>
<dbReference type="Ensembl" id="ENSSSCT00040001757.1">
    <property type="protein sequence ID" value="ENSSSCP00040000453.1"/>
    <property type="gene ID" value="ENSSSCG00040001483.1"/>
</dbReference>
<reference evidence="4" key="2">
    <citation type="submission" date="2025-05" db="UniProtKB">
        <authorList>
            <consortium name="Ensembl"/>
        </authorList>
    </citation>
    <scope>IDENTIFICATION</scope>
</reference>
<evidence type="ECO:0000313" key="4">
    <source>
        <dbReference type="Ensembl" id="ENSSSCP00070051075.1"/>
    </source>
</evidence>
<dbReference type="Proteomes" id="UP000694722">
    <property type="component" value="Unplaced"/>
</dbReference>
<dbReference type="PANTHER" id="PTHR43313:SF12">
    <property type="entry name" value="RETINOL DEHYDROGENASE 5"/>
    <property type="match status" value="1"/>
</dbReference>
<dbReference type="Proteomes" id="UP000694724">
    <property type="component" value="Unplaced"/>
</dbReference>
<evidence type="ECO:0000256" key="1">
    <source>
        <dbReference type="ARBA" id="ARBA00006484"/>
    </source>
</evidence>